<keyword evidence="2" id="KW-0472">Membrane</keyword>
<evidence type="ECO:0000313" key="4">
    <source>
        <dbReference type="Proteomes" id="UP000438429"/>
    </source>
</evidence>
<reference evidence="3 4" key="1">
    <citation type="submission" date="2019-06" db="EMBL/GenBank/DDBJ databases">
        <title>Draft genomes of female and male turbot (Scophthalmus maximus).</title>
        <authorList>
            <person name="Xu H."/>
            <person name="Xu X.-W."/>
            <person name="Shao C."/>
            <person name="Chen S."/>
        </authorList>
    </citation>
    <scope>NUCLEOTIDE SEQUENCE [LARGE SCALE GENOMIC DNA]</scope>
    <source>
        <strain evidence="3">Ysfricsl-2016a</strain>
        <tissue evidence="3">Blood</tissue>
    </source>
</reference>
<feature type="transmembrane region" description="Helical" evidence="2">
    <location>
        <begin position="62"/>
        <end position="83"/>
    </location>
</feature>
<comment type="caution">
    <text evidence="3">The sequence shown here is derived from an EMBL/GenBank/DDBJ whole genome shotgun (WGS) entry which is preliminary data.</text>
</comment>
<sequence>MTDTLTDTDSVSVCGRVHSPRQRSGAAEERRRVAPLPRAAVTSPRGGGSSDDRLLFLFCKELFCFTLCMKMCFSFVVVIVIVFK</sequence>
<proteinExistence type="predicted"/>
<dbReference type="Proteomes" id="UP000438429">
    <property type="component" value="Unassembled WGS sequence"/>
</dbReference>
<keyword evidence="2" id="KW-0812">Transmembrane</keyword>
<evidence type="ECO:0000256" key="2">
    <source>
        <dbReference type="SAM" id="Phobius"/>
    </source>
</evidence>
<protein>
    <submittedName>
        <fullName evidence="3">Uncharacterized protein</fullName>
    </submittedName>
</protein>
<name>A0A6A4RR88_SCOMX</name>
<feature type="region of interest" description="Disordered" evidence="1">
    <location>
        <begin position="15"/>
        <end position="51"/>
    </location>
</feature>
<accession>A0A6A4RR88</accession>
<evidence type="ECO:0000313" key="3">
    <source>
        <dbReference type="EMBL" id="KAF0022779.1"/>
    </source>
</evidence>
<organism evidence="3 4">
    <name type="scientific">Scophthalmus maximus</name>
    <name type="common">Turbot</name>
    <name type="synonym">Psetta maxima</name>
    <dbReference type="NCBI Taxonomy" id="52904"/>
    <lineage>
        <taxon>Eukaryota</taxon>
        <taxon>Metazoa</taxon>
        <taxon>Chordata</taxon>
        <taxon>Craniata</taxon>
        <taxon>Vertebrata</taxon>
        <taxon>Euteleostomi</taxon>
        <taxon>Actinopterygii</taxon>
        <taxon>Neopterygii</taxon>
        <taxon>Teleostei</taxon>
        <taxon>Neoteleostei</taxon>
        <taxon>Acanthomorphata</taxon>
        <taxon>Carangaria</taxon>
        <taxon>Pleuronectiformes</taxon>
        <taxon>Pleuronectoidei</taxon>
        <taxon>Scophthalmidae</taxon>
        <taxon>Scophthalmus</taxon>
    </lineage>
</organism>
<dbReference type="EMBL" id="VEVO01000023">
    <property type="protein sequence ID" value="KAF0022779.1"/>
    <property type="molecule type" value="Genomic_DNA"/>
</dbReference>
<keyword evidence="2" id="KW-1133">Transmembrane helix</keyword>
<gene>
    <name evidence="3" type="ORF">F2P81_024760</name>
</gene>
<dbReference type="AlphaFoldDB" id="A0A6A4RR88"/>
<evidence type="ECO:0000256" key="1">
    <source>
        <dbReference type="SAM" id="MobiDB-lite"/>
    </source>
</evidence>